<evidence type="ECO:0000259" key="3">
    <source>
        <dbReference type="Pfam" id="PF03703"/>
    </source>
</evidence>
<proteinExistence type="predicted"/>
<reference evidence="4 5" key="1">
    <citation type="journal article" date="2019" name="Int. J. Syst. Evol. Microbiol.">
        <title>The Global Catalogue of Microorganisms (GCM) 10K type strain sequencing project: providing services to taxonomists for standard genome sequencing and annotation.</title>
        <authorList>
            <consortium name="The Broad Institute Genomics Platform"/>
            <consortium name="The Broad Institute Genome Sequencing Center for Infectious Disease"/>
            <person name="Wu L."/>
            <person name="Ma J."/>
        </authorList>
    </citation>
    <scope>NUCLEOTIDE SEQUENCE [LARGE SCALE GENOMIC DNA]</scope>
    <source>
        <strain evidence="4 5">JCM 15589</strain>
    </source>
</reference>
<gene>
    <name evidence="4" type="ORF">GCM10009809_22630</name>
</gene>
<dbReference type="PANTHER" id="PTHR34473">
    <property type="entry name" value="UPF0699 TRANSMEMBRANE PROTEIN YDBS"/>
    <property type="match status" value="1"/>
</dbReference>
<evidence type="ECO:0000256" key="2">
    <source>
        <dbReference type="SAM" id="Phobius"/>
    </source>
</evidence>
<dbReference type="InterPro" id="IPR005182">
    <property type="entry name" value="YdbS-like_PH"/>
</dbReference>
<name>A0ABN2JH84_9MICO</name>
<dbReference type="Proteomes" id="UP001501138">
    <property type="component" value="Unassembled WGS sequence"/>
</dbReference>
<feature type="compositionally biased region" description="Low complexity" evidence="1">
    <location>
        <begin position="26"/>
        <end position="38"/>
    </location>
</feature>
<organism evidence="4 5">
    <name type="scientific">Isoptericola hypogeus</name>
    <dbReference type="NCBI Taxonomy" id="300179"/>
    <lineage>
        <taxon>Bacteria</taxon>
        <taxon>Bacillati</taxon>
        <taxon>Actinomycetota</taxon>
        <taxon>Actinomycetes</taxon>
        <taxon>Micrococcales</taxon>
        <taxon>Promicromonosporaceae</taxon>
        <taxon>Isoptericola</taxon>
    </lineage>
</organism>
<feature type="transmembrane region" description="Helical" evidence="2">
    <location>
        <begin position="81"/>
        <end position="99"/>
    </location>
</feature>
<keyword evidence="2" id="KW-0812">Transmembrane</keyword>
<feature type="region of interest" description="Disordered" evidence="1">
    <location>
        <begin position="1"/>
        <end position="40"/>
    </location>
</feature>
<dbReference type="EMBL" id="BAAAPM010000004">
    <property type="protein sequence ID" value="GAA1726358.1"/>
    <property type="molecule type" value="Genomic_DNA"/>
</dbReference>
<dbReference type="Pfam" id="PF03703">
    <property type="entry name" value="bPH_2"/>
    <property type="match status" value="1"/>
</dbReference>
<protein>
    <submittedName>
        <fullName evidence="4">PH domain-containing protein</fullName>
    </submittedName>
</protein>
<keyword evidence="2" id="KW-0472">Membrane</keyword>
<accession>A0ABN2JH84</accession>
<feature type="compositionally biased region" description="Basic and acidic residues" evidence="1">
    <location>
        <begin position="1"/>
        <end position="25"/>
    </location>
</feature>
<dbReference type="RefSeq" id="WP_344248556.1">
    <property type="nucleotide sequence ID" value="NZ_BAAAPM010000004.1"/>
</dbReference>
<keyword evidence="5" id="KW-1185">Reference proteome</keyword>
<evidence type="ECO:0000313" key="5">
    <source>
        <dbReference type="Proteomes" id="UP001501138"/>
    </source>
</evidence>
<keyword evidence="2" id="KW-1133">Transmembrane helix</keyword>
<comment type="caution">
    <text evidence="4">The sequence shown here is derived from an EMBL/GenBank/DDBJ whole genome shotgun (WGS) entry which is preliminary data.</text>
</comment>
<feature type="domain" description="YdbS-like PH" evidence="3">
    <location>
        <begin position="107"/>
        <end position="182"/>
    </location>
</feature>
<sequence>MDTRPAPRAPDRARPDGADPVRAGRPDGAGPDGAALRLRPPEHPLDPRVVRWWVLRGLCSAGLVLLVLLVAWWLWVPARPWLVGPVVLAALATVVRTTVEPRWRYAVHRWQTTPDAVYGLTGWVVREWRVAPLSRVQTVDAVRGPLEQLLGLATLRVTTASSNGALRIVGLDQRLADEVAEALTAVGERTPGDAT</sequence>
<evidence type="ECO:0000256" key="1">
    <source>
        <dbReference type="SAM" id="MobiDB-lite"/>
    </source>
</evidence>
<evidence type="ECO:0000313" key="4">
    <source>
        <dbReference type="EMBL" id="GAA1726358.1"/>
    </source>
</evidence>
<dbReference type="PANTHER" id="PTHR34473:SF3">
    <property type="entry name" value="TRANSMEMBRANE PROTEIN-RELATED"/>
    <property type="match status" value="1"/>
</dbReference>
<feature type="transmembrane region" description="Helical" evidence="2">
    <location>
        <begin position="53"/>
        <end position="75"/>
    </location>
</feature>